<evidence type="ECO:0000313" key="3">
    <source>
        <dbReference type="EMBL" id="KEQ90706.1"/>
    </source>
</evidence>
<name>A0A074YV30_AURSE</name>
<protein>
    <submittedName>
        <fullName evidence="3">Uncharacterized protein</fullName>
    </submittedName>
</protein>
<evidence type="ECO:0000256" key="2">
    <source>
        <dbReference type="SAM" id="MobiDB-lite"/>
    </source>
</evidence>
<feature type="compositionally biased region" description="Low complexity" evidence="2">
    <location>
        <begin position="247"/>
        <end position="275"/>
    </location>
</feature>
<dbReference type="InParanoid" id="A0A074YV30"/>
<feature type="region of interest" description="Disordered" evidence="2">
    <location>
        <begin position="209"/>
        <end position="307"/>
    </location>
</feature>
<organism evidence="3 4">
    <name type="scientific">Aureobasidium subglaciale (strain EXF-2481)</name>
    <name type="common">Aureobasidium pullulans var. subglaciale</name>
    <dbReference type="NCBI Taxonomy" id="1043005"/>
    <lineage>
        <taxon>Eukaryota</taxon>
        <taxon>Fungi</taxon>
        <taxon>Dikarya</taxon>
        <taxon>Ascomycota</taxon>
        <taxon>Pezizomycotina</taxon>
        <taxon>Dothideomycetes</taxon>
        <taxon>Dothideomycetidae</taxon>
        <taxon>Dothideales</taxon>
        <taxon>Saccotheciaceae</taxon>
        <taxon>Aureobasidium</taxon>
    </lineage>
</organism>
<sequence length="372" mass="42119">MGRVITASEALFTQKLKEHIDSLERARNQLNQAYKQRFDAMADDTARREEQLESQHETELEAARNKLRASFAEHLDHDGVKTMATAPSEGNVDEFQMQDRKLVTEHAERLANRRSQVQHHHHLQFQALSEEYDKKIAELLGEKDMLDSDLSIGPERFEEMSEQIDRLHSPASVRHRPLRSVTSTDYLQGNRNAHQEHLWRNVETYHPTRAESPGVVSPLRPQSADTHGSLRRKTSHGRLSSFMGKISSPFSSSRSSRSSISGSSVRPRTGQRVVSTPPPSSRPNYNHNSISSGSGRLSRSTTRPMTAEAREHAAMDFSIAPAQFEALQEGQELKSEQLIRRQSVVSVEQQQSHKSPKILRHISGSIRKKMSN</sequence>
<accession>A0A074YV30</accession>
<dbReference type="RefSeq" id="XP_013339193.1">
    <property type="nucleotide sequence ID" value="XM_013483739.1"/>
</dbReference>
<reference evidence="3 4" key="1">
    <citation type="journal article" date="2014" name="BMC Genomics">
        <title>Genome sequencing of four Aureobasidium pullulans varieties: biotechnological potential, stress tolerance, and description of new species.</title>
        <authorList>
            <person name="Gostin Ar C."/>
            <person name="Ohm R.A."/>
            <person name="Kogej T."/>
            <person name="Sonjak S."/>
            <person name="Turk M."/>
            <person name="Zajc J."/>
            <person name="Zalar P."/>
            <person name="Grube M."/>
            <person name="Sun H."/>
            <person name="Han J."/>
            <person name="Sharma A."/>
            <person name="Chiniquy J."/>
            <person name="Ngan C.Y."/>
            <person name="Lipzen A."/>
            <person name="Barry K."/>
            <person name="Grigoriev I.V."/>
            <person name="Gunde-Cimerman N."/>
        </authorList>
    </citation>
    <scope>NUCLEOTIDE SEQUENCE [LARGE SCALE GENOMIC DNA]</scope>
    <source>
        <strain evidence="3 4">EXF-2481</strain>
    </source>
</reference>
<evidence type="ECO:0000256" key="1">
    <source>
        <dbReference type="SAM" id="Coils"/>
    </source>
</evidence>
<evidence type="ECO:0000313" key="4">
    <source>
        <dbReference type="Proteomes" id="UP000030641"/>
    </source>
</evidence>
<dbReference type="HOGENOM" id="CLU_035506_0_0_1"/>
<feature type="compositionally biased region" description="Basic residues" evidence="2">
    <location>
        <begin position="354"/>
        <end position="372"/>
    </location>
</feature>
<proteinExistence type="predicted"/>
<feature type="compositionally biased region" description="Low complexity" evidence="2">
    <location>
        <begin position="289"/>
        <end position="303"/>
    </location>
</feature>
<keyword evidence="1" id="KW-0175">Coiled coil</keyword>
<feature type="region of interest" description="Disordered" evidence="2">
    <location>
        <begin position="346"/>
        <end position="372"/>
    </location>
</feature>
<dbReference type="STRING" id="1043005.A0A074YV30"/>
<keyword evidence="4" id="KW-1185">Reference proteome</keyword>
<dbReference type="GeneID" id="25368878"/>
<dbReference type="OrthoDB" id="2289094at2759"/>
<dbReference type="EMBL" id="KL584787">
    <property type="protein sequence ID" value="KEQ90706.1"/>
    <property type="molecule type" value="Genomic_DNA"/>
</dbReference>
<dbReference type="AlphaFoldDB" id="A0A074YV30"/>
<dbReference type="Proteomes" id="UP000030641">
    <property type="component" value="Unassembled WGS sequence"/>
</dbReference>
<gene>
    <name evidence="3" type="ORF">AUEXF2481DRAFT_534738</name>
</gene>
<feature type="coiled-coil region" evidence="1">
    <location>
        <begin position="13"/>
        <end position="66"/>
    </location>
</feature>